<dbReference type="RefSeq" id="WP_253755140.1">
    <property type="nucleotide sequence ID" value="NZ_JAMZDZ010000001.1"/>
</dbReference>
<name>A0ABV8LMN0_9ACTN</name>
<evidence type="ECO:0000313" key="2">
    <source>
        <dbReference type="Proteomes" id="UP001595816"/>
    </source>
</evidence>
<accession>A0ABV8LMN0</accession>
<dbReference type="EMBL" id="JBHSAY010000006">
    <property type="protein sequence ID" value="MFC4131529.1"/>
    <property type="molecule type" value="Genomic_DNA"/>
</dbReference>
<comment type="caution">
    <text evidence="1">The sequence shown here is derived from an EMBL/GenBank/DDBJ whole genome shotgun (WGS) entry which is preliminary data.</text>
</comment>
<protein>
    <submittedName>
        <fullName evidence="1">Uncharacterized protein</fullName>
    </submittedName>
</protein>
<reference evidence="2" key="1">
    <citation type="journal article" date="2019" name="Int. J. Syst. Evol. Microbiol.">
        <title>The Global Catalogue of Microorganisms (GCM) 10K type strain sequencing project: providing services to taxonomists for standard genome sequencing and annotation.</title>
        <authorList>
            <consortium name="The Broad Institute Genomics Platform"/>
            <consortium name="The Broad Institute Genome Sequencing Center for Infectious Disease"/>
            <person name="Wu L."/>
            <person name="Ma J."/>
        </authorList>
    </citation>
    <scope>NUCLEOTIDE SEQUENCE [LARGE SCALE GENOMIC DNA]</scope>
    <source>
        <strain evidence="2">CGMCC 4.7289</strain>
    </source>
</reference>
<dbReference type="Proteomes" id="UP001595816">
    <property type="component" value="Unassembled WGS sequence"/>
</dbReference>
<keyword evidence="2" id="KW-1185">Reference proteome</keyword>
<evidence type="ECO:0000313" key="1">
    <source>
        <dbReference type="EMBL" id="MFC4131529.1"/>
    </source>
</evidence>
<organism evidence="1 2">
    <name type="scientific">Hamadaea flava</name>
    <dbReference type="NCBI Taxonomy" id="1742688"/>
    <lineage>
        <taxon>Bacteria</taxon>
        <taxon>Bacillati</taxon>
        <taxon>Actinomycetota</taxon>
        <taxon>Actinomycetes</taxon>
        <taxon>Micromonosporales</taxon>
        <taxon>Micromonosporaceae</taxon>
        <taxon>Hamadaea</taxon>
    </lineage>
</organism>
<proteinExistence type="predicted"/>
<gene>
    <name evidence="1" type="ORF">ACFOZ4_13040</name>
</gene>
<sequence length="74" mass="7927">MVDLNLDTMCEALFASHVQASDRPDSEQVSAAITGALELLGPQDCAGRVAQEFGDHPEAAAARMRWVRQTVATV</sequence>